<feature type="transmembrane region" description="Helical" evidence="7">
    <location>
        <begin position="106"/>
        <end position="126"/>
    </location>
</feature>
<feature type="transmembrane region" description="Helical" evidence="7">
    <location>
        <begin position="338"/>
        <end position="358"/>
    </location>
</feature>
<accession>A0A6A4V1V2</accession>
<dbReference type="GO" id="GO:0022857">
    <property type="term" value="F:transmembrane transporter activity"/>
    <property type="evidence" value="ECO:0007669"/>
    <property type="project" value="InterPro"/>
</dbReference>
<comment type="subcellular location">
    <subcellularLocation>
        <location evidence="1">Membrane</location>
        <topology evidence="1">Multi-pass membrane protein</topology>
    </subcellularLocation>
</comment>
<dbReference type="PANTHER" id="PTHR43385:SF1">
    <property type="entry name" value="RIBOFLAVIN TRANSPORTER RIBJ"/>
    <property type="match status" value="1"/>
</dbReference>
<dbReference type="EMBL" id="VIIS01002211">
    <property type="protein sequence ID" value="KAF0287099.1"/>
    <property type="molecule type" value="Genomic_DNA"/>
</dbReference>
<feature type="transmembrane region" description="Helical" evidence="7">
    <location>
        <begin position="461"/>
        <end position="482"/>
    </location>
</feature>
<dbReference type="InterPro" id="IPR036259">
    <property type="entry name" value="MFS_trans_sf"/>
</dbReference>
<sequence>MEYGTDGVGPAAAMSCWDGLRARLRFGRPARGGLVTLAAGFLLHLSLGCGYSYGNFTTYLTSYLAVRRRLPVDFGATLWVDAAMTAAEGPGVFLGSICYRRLGPRLTLLAGGVLSSGALALMYVVVDTSLAWVIVVFGVVNGLGVGLAYSPPLLAGFKWFPHHRGLISGLVVTGFRLGGIMFTTIQTSFLNPDNVLPDPDDGFFYDDALLDRVPCLFLVEAGVSVVFQLIGVLGVHDPPAEHDRLTPEPGFGRAPSDTSDTSATAASEGADRQEDRNKTPASRSPSVDSAEQTTSWKKSLLTLPALQLTVGFAMCILTLSIFNPLWKAFGQTFIRDDHFMELVGSGSLVLGLIGRLVWGVLCDMFSYKPIMLMMTGLICFFTFTLPACTEGSQVMFLFWVWSIYFCYAGVFSVVVTGTADWLGTDVAGHVYGVIFMTGTLLSLLAPPLADAVLDSRGYPSVFLVSGGFAAVAFVAALTFRHIDRTDVDYHRMQPDLPVKL</sequence>
<feature type="region of interest" description="Disordered" evidence="6">
    <location>
        <begin position="241"/>
        <end position="291"/>
    </location>
</feature>
<dbReference type="AlphaFoldDB" id="A0A6A4V1V2"/>
<feature type="compositionally biased region" description="Basic and acidic residues" evidence="6">
    <location>
        <begin position="269"/>
        <end position="278"/>
    </location>
</feature>
<keyword evidence="5 7" id="KW-0472">Membrane</keyword>
<dbReference type="InterPro" id="IPR011701">
    <property type="entry name" value="MFS"/>
</dbReference>
<dbReference type="Proteomes" id="UP000440578">
    <property type="component" value="Unassembled WGS sequence"/>
</dbReference>
<keyword evidence="3 7" id="KW-0812">Transmembrane</keyword>
<evidence type="ECO:0000256" key="2">
    <source>
        <dbReference type="ARBA" id="ARBA00022448"/>
    </source>
</evidence>
<dbReference type="PANTHER" id="PTHR43385">
    <property type="entry name" value="RIBOFLAVIN TRANSPORTER RIBJ"/>
    <property type="match status" value="1"/>
</dbReference>
<feature type="compositionally biased region" description="Polar residues" evidence="6">
    <location>
        <begin position="279"/>
        <end position="291"/>
    </location>
</feature>
<evidence type="ECO:0000313" key="8">
    <source>
        <dbReference type="EMBL" id="KAF0287099.1"/>
    </source>
</evidence>
<feature type="transmembrane region" description="Helical" evidence="7">
    <location>
        <begin position="429"/>
        <end position="449"/>
    </location>
</feature>
<dbReference type="GO" id="GO:0016020">
    <property type="term" value="C:membrane"/>
    <property type="evidence" value="ECO:0007669"/>
    <property type="project" value="UniProtKB-SubCell"/>
</dbReference>
<evidence type="ECO:0000256" key="1">
    <source>
        <dbReference type="ARBA" id="ARBA00004141"/>
    </source>
</evidence>
<gene>
    <name evidence="8" type="primary">slc16a12</name>
    <name evidence="8" type="ORF">FJT64_014409</name>
</gene>
<protein>
    <submittedName>
        <fullName evidence="8">Monocarboxylate transporter 12</fullName>
    </submittedName>
</protein>
<feature type="compositionally biased region" description="Low complexity" evidence="6">
    <location>
        <begin position="256"/>
        <end position="267"/>
    </location>
</feature>
<feature type="transmembrane region" description="Helical" evidence="7">
    <location>
        <begin position="132"/>
        <end position="154"/>
    </location>
</feature>
<dbReference type="Gene3D" id="1.20.1250.20">
    <property type="entry name" value="MFS general substrate transporter like domains"/>
    <property type="match status" value="2"/>
</dbReference>
<evidence type="ECO:0000256" key="6">
    <source>
        <dbReference type="SAM" id="MobiDB-lite"/>
    </source>
</evidence>
<reference evidence="8 9" key="1">
    <citation type="submission" date="2019-07" db="EMBL/GenBank/DDBJ databases">
        <title>Draft genome assembly of a fouling barnacle, Amphibalanus amphitrite (Darwin, 1854): The first reference genome for Thecostraca.</title>
        <authorList>
            <person name="Kim W."/>
        </authorList>
    </citation>
    <scope>NUCLEOTIDE SEQUENCE [LARGE SCALE GENOMIC DNA]</scope>
    <source>
        <strain evidence="8">SNU_AA5</strain>
        <tissue evidence="8">Soma without cirri and trophi</tissue>
    </source>
</reference>
<dbReference type="InterPro" id="IPR052983">
    <property type="entry name" value="MFS_Riboflavin_Transporter"/>
</dbReference>
<feature type="transmembrane region" description="Helical" evidence="7">
    <location>
        <begin position="370"/>
        <end position="389"/>
    </location>
</feature>
<feature type="transmembrane region" description="Helical" evidence="7">
    <location>
        <begin position="166"/>
        <end position="189"/>
    </location>
</feature>
<evidence type="ECO:0000313" key="9">
    <source>
        <dbReference type="Proteomes" id="UP000440578"/>
    </source>
</evidence>
<feature type="transmembrane region" description="Helical" evidence="7">
    <location>
        <begin position="74"/>
        <end position="94"/>
    </location>
</feature>
<keyword evidence="4 7" id="KW-1133">Transmembrane helix</keyword>
<evidence type="ECO:0000256" key="3">
    <source>
        <dbReference type="ARBA" id="ARBA00022692"/>
    </source>
</evidence>
<evidence type="ECO:0000256" key="7">
    <source>
        <dbReference type="SAM" id="Phobius"/>
    </source>
</evidence>
<feature type="transmembrane region" description="Helical" evidence="7">
    <location>
        <begin position="33"/>
        <end position="54"/>
    </location>
</feature>
<feature type="transmembrane region" description="Helical" evidence="7">
    <location>
        <begin position="305"/>
        <end position="326"/>
    </location>
</feature>
<evidence type="ECO:0000256" key="4">
    <source>
        <dbReference type="ARBA" id="ARBA00022989"/>
    </source>
</evidence>
<keyword evidence="9" id="KW-1185">Reference proteome</keyword>
<comment type="caution">
    <text evidence="8">The sequence shown here is derived from an EMBL/GenBank/DDBJ whole genome shotgun (WGS) entry which is preliminary data.</text>
</comment>
<feature type="transmembrane region" description="Helical" evidence="7">
    <location>
        <begin position="396"/>
        <end position="417"/>
    </location>
</feature>
<dbReference type="Pfam" id="PF07690">
    <property type="entry name" value="MFS_1"/>
    <property type="match status" value="2"/>
</dbReference>
<dbReference type="SUPFAM" id="SSF103473">
    <property type="entry name" value="MFS general substrate transporter"/>
    <property type="match status" value="1"/>
</dbReference>
<evidence type="ECO:0000256" key="5">
    <source>
        <dbReference type="ARBA" id="ARBA00023136"/>
    </source>
</evidence>
<dbReference type="OrthoDB" id="410267at2759"/>
<proteinExistence type="predicted"/>
<name>A0A6A4V1V2_AMPAM</name>
<keyword evidence="2" id="KW-0813">Transport</keyword>
<organism evidence="8 9">
    <name type="scientific">Amphibalanus amphitrite</name>
    <name type="common">Striped barnacle</name>
    <name type="synonym">Balanus amphitrite</name>
    <dbReference type="NCBI Taxonomy" id="1232801"/>
    <lineage>
        <taxon>Eukaryota</taxon>
        <taxon>Metazoa</taxon>
        <taxon>Ecdysozoa</taxon>
        <taxon>Arthropoda</taxon>
        <taxon>Crustacea</taxon>
        <taxon>Multicrustacea</taxon>
        <taxon>Cirripedia</taxon>
        <taxon>Thoracica</taxon>
        <taxon>Thoracicalcarea</taxon>
        <taxon>Balanomorpha</taxon>
        <taxon>Balanoidea</taxon>
        <taxon>Balanidae</taxon>
        <taxon>Amphibalaninae</taxon>
        <taxon>Amphibalanus</taxon>
    </lineage>
</organism>